<evidence type="ECO:0000256" key="1">
    <source>
        <dbReference type="SAM" id="MobiDB-lite"/>
    </source>
</evidence>
<protein>
    <submittedName>
        <fullName evidence="2">Uncharacterized protein</fullName>
    </submittedName>
</protein>
<evidence type="ECO:0000313" key="3">
    <source>
        <dbReference type="Proteomes" id="UP000199344"/>
    </source>
</evidence>
<reference evidence="2 3" key="1">
    <citation type="submission" date="2016-10" db="EMBL/GenBank/DDBJ databases">
        <authorList>
            <person name="de Groot N.N."/>
        </authorList>
    </citation>
    <scope>NUCLEOTIDE SEQUENCE [LARGE SCALE GENOMIC DNA]</scope>
    <source>
        <strain evidence="2 3">DSM 22220</strain>
    </source>
</reference>
<feature type="compositionally biased region" description="Acidic residues" evidence="1">
    <location>
        <begin position="56"/>
        <end position="72"/>
    </location>
</feature>
<dbReference type="STRING" id="591205.SAMN05421538_105109"/>
<proteinExistence type="predicted"/>
<accession>A0A1G7BIE1</accession>
<gene>
    <name evidence="2" type="ORF">SAMN05421538_105109</name>
</gene>
<organism evidence="2 3">
    <name type="scientific">Paracoccus isoporae</name>
    <dbReference type="NCBI Taxonomy" id="591205"/>
    <lineage>
        <taxon>Bacteria</taxon>
        <taxon>Pseudomonadati</taxon>
        <taxon>Pseudomonadota</taxon>
        <taxon>Alphaproteobacteria</taxon>
        <taxon>Rhodobacterales</taxon>
        <taxon>Paracoccaceae</taxon>
        <taxon>Paracoccus</taxon>
    </lineage>
</organism>
<dbReference type="RefSeq" id="WP_090523384.1">
    <property type="nucleotide sequence ID" value="NZ_FNAH01000005.1"/>
</dbReference>
<dbReference type="EMBL" id="FNAH01000005">
    <property type="protein sequence ID" value="SDE26888.1"/>
    <property type="molecule type" value="Genomic_DNA"/>
</dbReference>
<evidence type="ECO:0000313" key="2">
    <source>
        <dbReference type="EMBL" id="SDE26888.1"/>
    </source>
</evidence>
<feature type="region of interest" description="Disordered" evidence="1">
    <location>
        <begin position="37"/>
        <end position="72"/>
    </location>
</feature>
<dbReference type="AlphaFoldDB" id="A0A1G7BIE1"/>
<sequence>MRLLKILLVLIVLAVLGLTGYAYLGDMAPRQQEIRQPVDLGIGASPARSDAAAGQPDEDDAAEAETTDANDQ</sequence>
<dbReference type="Proteomes" id="UP000199344">
    <property type="component" value="Unassembled WGS sequence"/>
</dbReference>
<name>A0A1G7BIE1_9RHOB</name>
<keyword evidence="3" id="KW-1185">Reference proteome</keyword>